<evidence type="ECO:0000313" key="2">
    <source>
        <dbReference type="EMBL" id="PYI34629.1"/>
    </source>
</evidence>
<gene>
    <name evidence="2" type="ORF">BP00DRAFT_39107</name>
</gene>
<evidence type="ECO:0000256" key="1">
    <source>
        <dbReference type="SAM" id="Phobius"/>
    </source>
</evidence>
<evidence type="ECO:0000313" key="3">
    <source>
        <dbReference type="Proteomes" id="UP000248817"/>
    </source>
</evidence>
<keyword evidence="1" id="KW-0812">Transmembrane</keyword>
<keyword evidence="1" id="KW-0472">Membrane</keyword>
<sequence>MRERERERGGGSEKDRAQVALSLSLSIILFHFARDGLLRVGFSGRARMVQCVHAYVHACILRASLSLSLSACMCVFGWLFFLASFSGMAVSQSVTCSRDCSVSVFAFCFSVVDLASCCNCLGRFDDCLLLATLLTDLLSLPAAGWSGVR</sequence>
<name>A0A2V5IDA1_9EURO</name>
<feature type="transmembrane region" description="Helical" evidence="1">
    <location>
        <begin position="54"/>
        <end position="81"/>
    </location>
</feature>
<dbReference type="EMBL" id="KZ825474">
    <property type="protein sequence ID" value="PYI34629.1"/>
    <property type="molecule type" value="Genomic_DNA"/>
</dbReference>
<proteinExistence type="predicted"/>
<keyword evidence="3" id="KW-1185">Reference proteome</keyword>
<dbReference type="Proteomes" id="UP000248817">
    <property type="component" value="Unassembled WGS sequence"/>
</dbReference>
<accession>A0A2V5IDA1</accession>
<organism evidence="2 3">
    <name type="scientific">Aspergillus indologenus CBS 114.80</name>
    <dbReference type="NCBI Taxonomy" id="1450541"/>
    <lineage>
        <taxon>Eukaryota</taxon>
        <taxon>Fungi</taxon>
        <taxon>Dikarya</taxon>
        <taxon>Ascomycota</taxon>
        <taxon>Pezizomycotina</taxon>
        <taxon>Eurotiomycetes</taxon>
        <taxon>Eurotiomycetidae</taxon>
        <taxon>Eurotiales</taxon>
        <taxon>Aspergillaceae</taxon>
        <taxon>Aspergillus</taxon>
        <taxon>Aspergillus subgen. Circumdati</taxon>
    </lineage>
</organism>
<reference evidence="2 3" key="1">
    <citation type="submission" date="2018-02" db="EMBL/GenBank/DDBJ databases">
        <title>The genomes of Aspergillus section Nigri reveals drivers in fungal speciation.</title>
        <authorList>
            <consortium name="DOE Joint Genome Institute"/>
            <person name="Vesth T.C."/>
            <person name="Nybo J."/>
            <person name="Theobald S."/>
            <person name="Brandl J."/>
            <person name="Frisvad J.C."/>
            <person name="Nielsen K.F."/>
            <person name="Lyhne E.K."/>
            <person name="Kogle M.E."/>
            <person name="Kuo A."/>
            <person name="Riley R."/>
            <person name="Clum A."/>
            <person name="Nolan M."/>
            <person name="Lipzen A."/>
            <person name="Salamov A."/>
            <person name="Henrissat B."/>
            <person name="Wiebenga A."/>
            <person name="De vries R.P."/>
            <person name="Grigoriev I.V."/>
            <person name="Mortensen U.H."/>
            <person name="Andersen M.R."/>
            <person name="Baker S.E."/>
        </authorList>
    </citation>
    <scope>NUCLEOTIDE SEQUENCE [LARGE SCALE GENOMIC DNA]</scope>
    <source>
        <strain evidence="2 3">CBS 114.80</strain>
    </source>
</reference>
<keyword evidence="1" id="KW-1133">Transmembrane helix</keyword>
<protein>
    <submittedName>
        <fullName evidence="2">Uncharacterized protein</fullName>
    </submittedName>
</protein>
<dbReference type="AlphaFoldDB" id="A0A2V5IDA1"/>